<dbReference type="Proteomes" id="UP000199300">
    <property type="component" value="Unassembled WGS sequence"/>
</dbReference>
<protein>
    <submittedName>
        <fullName evidence="1">Uncharacterized protein</fullName>
    </submittedName>
</protein>
<organism evidence="1 2">
    <name type="scientific">Amphibacillus marinus</name>
    <dbReference type="NCBI Taxonomy" id="872970"/>
    <lineage>
        <taxon>Bacteria</taxon>
        <taxon>Bacillati</taxon>
        <taxon>Bacillota</taxon>
        <taxon>Bacilli</taxon>
        <taxon>Bacillales</taxon>
        <taxon>Bacillaceae</taxon>
        <taxon>Amphibacillus</taxon>
    </lineage>
</organism>
<dbReference type="RefSeq" id="WP_218144113.1">
    <property type="nucleotide sequence ID" value="NZ_FODJ01000026.1"/>
</dbReference>
<accession>A0A1H8U0Y6</accession>
<dbReference type="AlphaFoldDB" id="A0A1H8U0Y6"/>
<name>A0A1H8U0Y6_9BACI</name>
<feature type="non-terminal residue" evidence="1">
    <location>
        <position position="1"/>
    </location>
</feature>
<proteinExistence type="predicted"/>
<dbReference type="EMBL" id="FODJ01000026">
    <property type="protein sequence ID" value="SEO96831.1"/>
    <property type="molecule type" value="Genomic_DNA"/>
</dbReference>
<reference evidence="1 2" key="1">
    <citation type="submission" date="2016-10" db="EMBL/GenBank/DDBJ databases">
        <authorList>
            <person name="de Groot N.N."/>
        </authorList>
    </citation>
    <scope>NUCLEOTIDE SEQUENCE [LARGE SCALE GENOMIC DNA]</scope>
    <source>
        <strain evidence="1 2">CGMCC 1.10434</strain>
    </source>
</reference>
<gene>
    <name evidence="1" type="ORF">SAMN04488134_1263</name>
</gene>
<keyword evidence="2" id="KW-1185">Reference proteome</keyword>
<evidence type="ECO:0000313" key="2">
    <source>
        <dbReference type="Proteomes" id="UP000199300"/>
    </source>
</evidence>
<evidence type="ECO:0000313" key="1">
    <source>
        <dbReference type="EMBL" id="SEO96831.1"/>
    </source>
</evidence>
<sequence length="222" mass="24101">SFGVVSMIYGGAAAAKHVRGVATVKPLTALNTPIQAGPIGKPLFGQSGKLNALALWKKIRENIGLSKRARQASNFKGHVKKEQVVLNGGKQAGGSGKIMSSMDAEKHAFNATKGAGNSDSIVLGKFDGGGSTAYTTKAKEFGAQFFELDNWNELSKIYSDKEIWKINEKFLDIQIGAGRDIYLSHNPLDYIGDGSFYSQEIAYLQNHGFTFEKIGVLWRVVR</sequence>
<dbReference type="STRING" id="872970.SAMN04488134_1263"/>